<organism evidence="2 3">
    <name type="scientific">Streptomyces galilaeus</name>
    <dbReference type="NCBI Taxonomy" id="33899"/>
    <lineage>
        <taxon>Bacteria</taxon>
        <taxon>Bacillati</taxon>
        <taxon>Actinomycetota</taxon>
        <taxon>Actinomycetes</taxon>
        <taxon>Kitasatosporales</taxon>
        <taxon>Streptomycetaceae</taxon>
        <taxon>Streptomyces</taxon>
    </lineage>
</organism>
<comment type="caution">
    <text evidence="2">The sequence shown here is derived from an EMBL/GenBank/DDBJ whole genome shotgun (WGS) entry which is preliminary data.</text>
</comment>
<accession>A0ABW9J159</accession>
<sequence>MLAPYDRAAYVIKAGLVAAVLLSLRRYLVPALERTSWLAIAAGGAIGMAWIVSDPGAGQANGMGDWLVTLGP</sequence>
<feature type="non-terminal residue" evidence="2">
    <location>
        <position position="72"/>
    </location>
</feature>
<reference evidence="2 3" key="1">
    <citation type="submission" date="2024-12" db="EMBL/GenBank/DDBJ databases">
        <title>Forecasting of Potato common scab and diversities of Pathogenic streptomyces spp. in china.</title>
        <authorList>
            <person name="Handique U."/>
            <person name="Wu J."/>
        </authorList>
    </citation>
    <scope>NUCLEOTIDE SEQUENCE [LARGE SCALE GENOMIC DNA]</scope>
    <source>
        <strain evidence="2 3">ZRIMU1585</strain>
    </source>
</reference>
<evidence type="ECO:0000313" key="2">
    <source>
        <dbReference type="EMBL" id="MFM9654007.1"/>
    </source>
</evidence>
<dbReference type="EMBL" id="JBJVNE010000734">
    <property type="protein sequence ID" value="MFM9654007.1"/>
    <property type="molecule type" value="Genomic_DNA"/>
</dbReference>
<keyword evidence="1" id="KW-0812">Transmembrane</keyword>
<keyword evidence="1" id="KW-0472">Membrane</keyword>
<proteinExistence type="predicted"/>
<feature type="transmembrane region" description="Helical" evidence="1">
    <location>
        <begin position="36"/>
        <end position="53"/>
    </location>
</feature>
<dbReference type="Proteomes" id="UP001631993">
    <property type="component" value="Unassembled WGS sequence"/>
</dbReference>
<gene>
    <name evidence="2" type="ORF">ACKI1S_49720</name>
</gene>
<keyword evidence="1" id="KW-1133">Transmembrane helix</keyword>
<name>A0ABW9J159_STRGJ</name>
<dbReference type="RefSeq" id="WP_409098251.1">
    <property type="nucleotide sequence ID" value="NZ_JBJVNE010000734.1"/>
</dbReference>
<feature type="transmembrane region" description="Helical" evidence="1">
    <location>
        <begin position="7"/>
        <end position="24"/>
    </location>
</feature>
<protein>
    <submittedName>
        <fullName evidence="2">Uncharacterized protein</fullName>
    </submittedName>
</protein>
<keyword evidence="3" id="KW-1185">Reference proteome</keyword>
<evidence type="ECO:0000313" key="3">
    <source>
        <dbReference type="Proteomes" id="UP001631993"/>
    </source>
</evidence>
<evidence type="ECO:0000256" key="1">
    <source>
        <dbReference type="SAM" id="Phobius"/>
    </source>
</evidence>